<evidence type="ECO:0000313" key="3">
    <source>
        <dbReference type="Proteomes" id="UP000031036"/>
    </source>
</evidence>
<dbReference type="OMA" id="QNWMMIN"/>
<dbReference type="Pfam" id="PF14705">
    <property type="entry name" value="Costars"/>
    <property type="match status" value="1"/>
</dbReference>
<keyword evidence="3" id="KW-1185">Reference proteome</keyword>
<reference evidence="2 3" key="1">
    <citation type="submission" date="2014-11" db="EMBL/GenBank/DDBJ databases">
        <title>Genetic blueprint of the zoonotic pathogen Toxocara canis.</title>
        <authorList>
            <person name="Zhu X.-Q."/>
            <person name="Korhonen P.K."/>
            <person name="Cai H."/>
            <person name="Young N.D."/>
            <person name="Nejsum P."/>
            <person name="von Samson-Himmelstjerna G."/>
            <person name="Boag P.R."/>
            <person name="Tan P."/>
            <person name="Li Q."/>
            <person name="Min J."/>
            <person name="Yang Y."/>
            <person name="Wang X."/>
            <person name="Fang X."/>
            <person name="Hall R.S."/>
            <person name="Hofmann A."/>
            <person name="Sternberg P.W."/>
            <person name="Jex A.R."/>
            <person name="Gasser R.B."/>
        </authorList>
    </citation>
    <scope>NUCLEOTIDE SEQUENCE [LARGE SCALE GENOMIC DNA]</scope>
    <source>
        <strain evidence="2">PN_DK_2014</strain>
    </source>
</reference>
<feature type="domain" description="Costars" evidence="1">
    <location>
        <begin position="141"/>
        <end position="216"/>
    </location>
</feature>
<dbReference type="SMART" id="SM01283">
    <property type="entry name" value="Costars"/>
    <property type="match status" value="1"/>
</dbReference>
<dbReference type="InterPro" id="IPR038095">
    <property type="entry name" value="Costars_sf"/>
</dbReference>
<dbReference type="EMBL" id="JPKZ01001893">
    <property type="protein sequence ID" value="KHN79596.1"/>
    <property type="molecule type" value="Genomic_DNA"/>
</dbReference>
<dbReference type="GO" id="GO:0045944">
    <property type="term" value="P:positive regulation of transcription by RNA polymerase II"/>
    <property type="evidence" value="ECO:0007669"/>
    <property type="project" value="TreeGrafter"/>
</dbReference>
<dbReference type="GO" id="GO:0003779">
    <property type="term" value="F:actin binding"/>
    <property type="evidence" value="ECO:0007669"/>
    <property type="project" value="InterPro"/>
</dbReference>
<dbReference type="GO" id="GO:0030017">
    <property type="term" value="C:sarcomere"/>
    <property type="evidence" value="ECO:0007669"/>
    <property type="project" value="TreeGrafter"/>
</dbReference>
<evidence type="ECO:0000259" key="1">
    <source>
        <dbReference type="SMART" id="SM01283"/>
    </source>
</evidence>
<evidence type="ECO:0000313" key="2">
    <source>
        <dbReference type="EMBL" id="KHN79596.1"/>
    </source>
</evidence>
<sequence>MISARQRGTTREAIAKFSNLPKQDQSSSNAVKFGSNLRTTTLRGSTTDAIDKLNRTAAVNEDKANNNDTMKTVELNSVRRRGGARDTIERFNRVAEMNREKLDRNPYSETYSIQHFDKNADDYGRPTRGSKTEARGIKAGVYVSREVLFLCETIEAHAVGEHPNRIIKFGPLFYIYAHYSDKLVGMLLRARKYKLVDFEGEMLYQGQDDEKIIRMLMPIEEIRKVVTSSGDPVNCIAIVK</sequence>
<dbReference type="AlphaFoldDB" id="A0A0B2V826"/>
<dbReference type="InterPro" id="IPR026111">
    <property type="entry name" value="Abra"/>
</dbReference>
<proteinExistence type="predicted"/>
<gene>
    <name evidence="2" type="primary">ABRA</name>
    <name evidence="2" type="ORF">Tcan_06181</name>
</gene>
<dbReference type="PANTHER" id="PTHR22739:SF7">
    <property type="entry name" value="EG:152A3.3 PROTEIN-RELATED"/>
    <property type="match status" value="1"/>
</dbReference>
<comment type="caution">
    <text evidence="2">The sequence shown here is derived from an EMBL/GenBank/DDBJ whole genome shotgun (WGS) entry which is preliminary data.</text>
</comment>
<name>A0A0B2V826_TOXCA</name>
<dbReference type="Proteomes" id="UP000031036">
    <property type="component" value="Unassembled WGS sequence"/>
</dbReference>
<organism evidence="2 3">
    <name type="scientific">Toxocara canis</name>
    <name type="common">Canine roundworm</name>
    <dbReference type="NCBI Taxonomy" id="6265"/>
    <lineage>
        <taxon>Eukaryota</taxon>
        <taxon>Metazoa</taxon>
        <taxon>Ecdysozoa</taxon>
        <taxon>Nematoda</taxon>
        <taxon>Chromadorea</taxon>
        <taxon>Rhabditida</taxon>
        <taxon>Spirurina</taxon>
        <taxon>Ascaridomorpha</taxon>
        <taxon>Ascaridoidea</taxon>
        <taxon>Toxocaridae</taxon>
        <taxon>Toxocara</taxon>
    </lineage>
</organism>
<accession>A0A0B2V826</accession>
<dbReference type="PANTHER" id="PTHR22739">
    <property type="entry name" value="STRIATED MUSCLE ACTIVATOR OF RHO-DEPENDENT SIGNALING-RELATED"/>
    <property type="match status" value="1"/>
</dbReference>
<dbReference type="OrthoDB" id="9871914at2759"/>
<dbReference type="InterPro" id="IPR027817">
    <property type="entry name" value="Costars_dom"/>
</dbReference>
<dbReference type="GO" id="GO:0035025">
    <property type="term" value="P:positive regulation of Rho protein signal transduction"/>
    <property type="evidence" value="ECO:0007669"/>
    <property type="project" value="InterPro"/>
</dbReference>
<protein>
    <submittedName>
        <fullName evidence="2">Actin-binding Rho-activating protein</fullName>
    </submittedName>
</protein>
<dbReference type="Gene3D" id="1.10.10.1540">
    <property type="entry name" value="Costar domain"/>
    <property type="match status" value="1"/>
</dbReference>